<dbReference type="InterPro" id="IPR017592">
    <property type="entry name" value="Pilus_assmbl_Flp-typ_CpaB"/>
</dbReference>
<feature type="domain" description="Flp pilus assembly protein RcpC/CpaB" evidence="2">
    <location>
        <begin position="121"/>
        <end position="227"/>
    </location>
</feature>
<reference evidence="3" key="1">
    <citation type="submission" date="2019-04" db="EMBL/GenBank/DDBJ databases">
        <authorList>
            <consortium name="Science for Life Laboratories"/>
        </authorList>
    </citation>
    <scope>NUCLEOTIDE SEQUENCE</scope>
    <source>
        <strain evidence="3">MBLW1</strain>
    </source>
</reference>
<evidence type="ECO:0000313" key="4">
    <source>
        <dbReference type="Proteomes" id="UP000464378"/>
    </source>
</evidence>
<dbReference type="InParanoid" id="A0A6C2YW74"/>
<organism evidence="3">
    <name type="scientific">Tuwongella immobilis</name>
    <dbReference type="NCBI Taxonomy" id="692036"/>
    <lineage>
        <taxon>Bacteria</taxon>
        <taxon>Pseudomonadati</taxon>
        <taxon>Planctomycetota</taxon>
        <taxon>Planctomycetia</taxon>
        <taxon>Gemmatales</taxon>
        <taxon>Gemmataceae</taxon>
        <taxon>Tuwongella</taxon>
    </lineage>
</organism>
<dbReference type="EMBL" id="LR593887">
    <property type="protein sequence ID" value="VTS08764.1"/>
    <property type="molecule type" value="Genomic_DNA"/>
</dbReference>
<dbReference type="EMBL" id="LR586016">
    <property type="protein sequence ID" value="VIP05704.1"/>
    <property type="molecule type" value="Genomic_DNA"/>
</dbReference>
<accession>A0A6C2YW74</accession>
<feature type="region of interest" description="Disordered" evidence="1">
    <location>
        <begin position="315"/>
        <end position="374"/>
    </location>
</feature>
<dbReference type="NCBIfam" id="TIGR03177">
    <property type="entry name" value="pilus_cpaB"/>
    <property type="match status" value="1"/>
</dbReference>
<dbReference type="Proteomes" id="UP000464378">
    <property type="component" value="Chromosome"/>
</dbReference>
<feature type="compositionally biased region" description="Basic and acidic residues" evidence="1">
    <location>
        <begin position="341"/>
        <end position="351"/>
    </location>
</feature>
<dbReference type="InterPro" id="IPR031571">
    <property type="entry name" value="RcpC_dom"/>
</dbReference>
<protein>
    <recommendedName>
        <fullName evidence="2">Flp pilus assembly protein RcpC/CpaB domain-containing protein</fullName>
    </recommendedName>
</protein>
<keyword evidence="4" id="KW-1185">Reference proteome</keyword>
<dbReference type="AlphaFoldDB" id="A0A6C2YW74"/>
<gene>
    <name evidence="3" type="ORF">GMBLW1_34890</name>
</gene>
<name>A0A6C2YW74_9BACT</name>
<evidence type="ECO:0000259" key="2">
    <source>
        <dbReference type="Pfam" id="PF16976"/>
    </source>
</evidence>
<proteinExistence type="predicted"/>
<sequence>MRASLLLVITLAVLVGLAVAVFVRQSGLLNPPAPVVKAEPQQGPLVLVASRTFFKGDVFFPPDLALRPLRVDEVKDYEANRAQYLPPSIQAAYLRYAAGDIPADRPLKLSDLDAMRKPEPLAERLPPGTKAINLGIDVNMAEGGQIAVGDWVDVYVTSVVGRSDKGDSAIRTALLAKAALVVSKRNSLWPVYAPLAKDEPVYHTLAVNPFRAAMLEYAQTVGKLSLVTVSKDEQTRLKQQRDELKEPADVVSLSFPDAKSEAHQRELARLQAYQQGSLVIGNSELMDIFALEPLPVPVMMPPARTVEVFTGVSRSGEQKFAPAMTPVSQERPQYTFQPLPDKPKADDDKAAKPRPSPVVSPIGPKSAPAAPKKL</sequence>
<feature type="compositionally biased region" description="Polar residues" evidence="1">
    <location>
        <begin position="326"/>
        <end position="336"/>
    </location>
</feature>
<dbReference type="Pfam" id="PF16976">
    <property type="entry name" value="RcpC"/>
    <property type="match status" value="1"/>
</dbReference>
<evidence type="ECO:0000313" key="3">
    <source>
        <dbReference type="EMBL" id="VIP05704.1"/>
    </source>
</evidence>
<dbReference type="RefSeq" id="WP_162660876.1">
    <property type="nucleotide sequence ID" value="NZ_LR593887.1"/>
</dbReference>
<evidence type="ECO:0000256" key="1">
    <source>
        <dbReference type="SAM" id="MobiDB-lite"/>
    </source>
</evidence>
<dbReference type="KEGG" id="tim:GMBLW1_34890"/>